<dbReference type="InterPro" id="IPR007612">
    <property type="entry name" value="LOR"/>
</dbReference>
<dbReference type="STRING" id="504805.SAMN05421505_104250"/>
<evidence type="ECO:0000313" key="2">
    <source>
        <dbReference type="Proteomes" id="UP000198923"/>
    </source>
</evidence>
<evidence type="ECO:0000313" key="1">
    <source>
        <dbReference type="EMBL" id="SDG46606.1"/>
    </source>
</evidence>
<accession>A0A1G7UG78</accession>
<proteinExistence type="predicted"/>
<dbReference type="EMBL" id="FNCN01000004">
    <property type="protein sequence ID" value="SDG46606.1"/>
    <property type="molecule type" value="Genomic_DNA"/>
</dbReference>
<dbReference type="RefSeq" id="WP_093169148.1">
    <property type="nucleotide sequence ID" value="NZ_FNCN01000004.1"/>
</dbReference>
<reference evidence="1 2" key="1">
    <citation type="submission" date="2016-10" db="EMBL/GenBank/DDBJ databases">
        <authorList>
            <person name="de Groot N.N."/>
        </authorList>
    </citation>
    <scope>NUCLEOTIDE SEQUENCE [LARGE SCALE GENOMIC DNA]</scope>
    <source>
        <strain evidence="1 2">CPCC 201354</strain>
    </source>
</reference>
<dbReference type="OrthoDB" id="572274at2"/>
<sequence>MKSIDLQAQQRLIVRQKITLLVNRYTVHLVEPDGSEGPAIAFAEQKRMAFKEQVTIYTDDSRQQVLTGFKARNVIDLGSGYDVVDHGGAPIGSFRKDFASSLLRSTWHYEQAGLPTLTGVERRLAVALIRRVVGWLSWLPYHFDFQSGNGVAFSCERRWGVTDRYVVTINEPRLDRRLVIAMAIALDALQSR</sequence>
<dbReference type="Pfam" id="PF04525">
    <property type="entry name" value="LOR"/>
    <property type="match status" value="1"/>
</dbReference>
<gene>
    <name evidence="1" type="ORF">SAMN05421505_104250</name>
</gene>
<dbReference type="Proteomes" id="UP000198923">
    <property type="component" value="Unassembled WGS sequence"/>
</dbReference>
<name>A0A1G7UG78_9ACTN</name>
<protein>
    <submittedName>
        <fullName evidence="1">Uncharacterized protein</fullName>
    </submittedName>
</protein>
<organism evidence="1 2">
    <name type="scientific">Sinosporangium album</name>
    <dbReference type="NCBI Taxonomy" id="504805"/>
    <lineage>
        <taxon>Bacteria</taxon>
        <taxon>Bacillati</taxon>
        <taxon>Actinomycetota</taxon>
        <taxon>Actinomycetes</taxon>
        <taxon>Streptosporangiales</taxon>
        <taxon>Streptosporangiaceae</taxon>
        <taxon>Sinosporangium</taxon>
    </lineage>
</organism>
<dbReference type="AlphaFoldDB" id="A0A1G7UG78"/>
<keyword evidence="2" id="KW-1185">Reference proteome</keyword>